<gene>
    <name evidence="3" type="ORF">L9S41_05630</name>
</gene>
<dbReference type="RefSeq" id="WP_260749250.1">
    <property type="nucleotide sequence ID" value="NZ_CP092109.1"/>
</dbReference>
<keyword evidence="4" id="KW-1185">Reference proteome</keyword>
<proteinExistence type="predicted"/>
<dbReference type="InterPro" id="IPR001763">
    <property type="entry name" value="Rhodanese-like_dom"/>
</dbReference>
<dbReference type="SMART" id="SM00450">
    <property type="entry name" value="RHOD"/>
    <property type="match status" value="1"/>
</dbReference>
<dbReference type="PROSITE" id="PS50206">
    <property type="entry name" value="RHODANESE_3"/>
    <property type="match status" value="1"/>
</dbReference>
<dbReference type="Gene3D" id="3.40.250.10">
    <property type="entry name" value="Rhodanese-like domain"/>
    <property type="match status" value="1"/>
</dbReference>
<dbReference type="Pfam" id="PF00581">
    <property type="entry name" value="Rhodanese"/>
    <property type="match status" value="1"/>
</dbReference>
<evidence type="ECO:0000313" key="3">
    <source>
        <dbReference type="EMBL" id="UWZ80883.1"/>
    </source>
</evidence>
<evidence type="ECO:0000259" key="2">
    <source>
        <dbReference type="PROSITE" id="PS50206"/>
    </source>
</evidence>
<evidence type="ECO:0000256" key="1">
    <source>
        <dbReference type="SAM" id="Phobius"/>
    </source>
</evidence>
<keyword evidence="1" id="KW-1133">Transmembrane helix</keyword>
<organism evidence="3 4">
    <name type="scientific">Geoalkalibacter halelectricus</name>
    <dbReference type="NCBI Taxonomy" id="2847045"/>
    <lineage>
        <taxon>Bacteria</taxon>
        <taxon>Pseudomonadati</taxon>
        <taxon>Thermodesulfobacteriota</taxon>
        <taxon>Desulfuromonadia</taxon>
        <taxon>Desulfuromonadales</taxon>
        <taxon>Geoalkalibacteraceae</taxon>
        <taxon>Geoalkalibacter</taxon>
    </lineage>
</organism>
<evidence type="ECO:0000313" key="4">
    <source>
        <dbReference type="Proteomes" id="UP001060414"/>
    </source>
</evidence>
<feature type="transmembrane region" description="Helical" evidence="1">
    <location>
        <begin position="7"/>
        <end position="27"/>
    </location>
</feature>
<keyword evidence="1" id="KW-0812">Transmembrane</keyword>
<dbReference type="InterPro" id="IPR036873">
    <property type="entry name" value="Rhodanese-like_dom_sf"/>
</dbReference>
<keyword evidence="1" id="KW-0472">Membrane</keyword>
<feature type="domain" description="Rhodanese" evidence="2">
    <location>
        <begin position="69"/>
        <end position="163"/>
    </location>
</feature>
<dbReference type="SUPFAM" id="SSF52821">
    <property type="entry name" value="Rhodanese/Cell cycle control phosphatase"/>
    <property type="match status" value="1"/>
</dbReference>
<accession>A0ABY5ZP89</accession>
<protein>
    <submittedName>
        <fullName evidence="3">Rhodanese-like domain-containing protein</fullName>
    </submittedName>
</protein>
<dbReference type="CDD" id="cd00158">
    <property type="entry name" value="RHOD"/>
    <property type="match status" value="1"/>
</dbReference>
<dbReference type="Proteomes" id="UP001060414">
    <property type="component" value="Chromosome"/>
</dbReference>
<dbReference type="EMBL" id="CP092109">
    <property type="protein sequence ID" value="UWZ80883.1"/>
    <property type="molecule type" value="Genomic_DNA"/>
</dbReference>
<name>A0ABY5ZP89_9BACT</name>
<reference evidence="3" key="1">
    <citation type="journal article" date="2022" name="Environ. Microbiol.">
        <title>Geoalkalibacter halelectricus SAP #1 sp. nov. possessing extracellular electron transfer and mineral#reducing capabilities from a haloalkaline environment.</title>
        <authorList>
            <person name="Yadav S."/>
            <person name="Singh R."/>
            <person name="Sundharam S.S."/>
            <person name="Chaudhary S."/>
            <person name="Krishnamurthi S."/>
            <person name="Patil S.A."/>
        </authorList>
    </citation>
    <scope>NUCLEOTIDE SEQUENCE</scope>
    <source>
        <strain evidence="3">SAP-1</strain>
    </source>
</reference>
<sequence>MTSEQRLRIVFEAAVILSLGVVIGLSINHRLVFSAFSGRVVTPVVHKPTAQVGVAYPRPIGLDEVLAARDVGAILVDARIPEVYREGHIAGAVPLPLADVDAYLDDFLARFAPDQQLILYCSGYGCPDSFDLGLRLIDEGYLDVWSYEGGMPEWRAAGLPVERVPR</sequence>